<organism evidence="3 4">
    <name type="scientific">Sphingomonas caseinilyticus</name>
    <dbReference type="NCBI Taxonomy" id="2908205"/>
    <lineage>
        <taxon>Bacteria</taxon>
        <taxon>Pseudomonadati</taxon>
        <taxon>Pseudomonadota</taxon>
        <taxon>Alphaproteobacteria</taxon>
        <taxon>Sphingomonadales</taxon>
        <taxon>Sphingomonadaceae</taxon>
        <taxon>Sphingomonas</taxon>
    </lineage>
</organism>
<dbReference type="Gene3D" id="3.40.50.10140">
    <property type="entry name" value="Toll/interleukin-1 receptor homology (TIR) domain"/>
    <property type="match status" value="1"/>
</dbReference>
<name>A0ABT0RS32_9SPHN</name>
<dbReference type="SUPFAM" id="SSF52200">
    <property type="entry name" value="Toll/Interleukin receptor TIR domain"/>
    <property type="match status" value="1"/>
</dbReference>
<dbReference type="Gene3D" id="1.25.40.10">
    <property type="entry name" value="Tetratricopeptide repeat domain"/>
    <property type="match status" value="2"/>
</dbReference>
<dbReference type="SUPFAM" id="SSF48452">
    <property type="entry name" value="TPR-like"/>
    <property type="match status" value="1"/>
</dbReference>
<sequence length="585" mass="64723">MARVFLSYARDDAAAAKQLAAAIERAGHQVWWDHQIQGGSRFATEIDRELKNADAVVVLWTKTSVESPWVQDEAAEGRDSGRLLPVIMGAEKPPLGFRQFQSIDFGSWDGRADPPALSTLLEGIAQKGNGAKPAAAEAKPASKSKPSRPSVCVLPFANMSGDPEQEYFSDGITEDIITDLSKVSALSVVARNTAFTFKGQSVDVKDVAEQLGVAFVLEGSVRKSGNRVRITAQLIDGKAGDHHWADRYDRDLTDIFEIQDEISKAIVESLKVKLLPEEEQAIEARGTDRVDAYNLYLMARQQWIWGTWGNSRRDETVVRICKQAVAFDPDYAEAWALMALAQAELRFWHGKDEDPLPAADRALELNKRLAEPYCVKVRDLEQQGRHDEADRQLGEALRLGSESWEVNREAARLMFRRDRMGDAIRYFEKAAELMPTDFHSVSMLITCYDGIGDEAAALDAARRTLSRAEAAAAKDPANGAALAAGASSLMMLGEVDRGKDWVQRALLLDPDNLWVMYNAACGLTFRNADLDGAMDLLEQFFERLDSLAFLRHAAIDPDLDALRELPRFKTMVSDAHVRLEAIAAG</sequence>
<feature type="domain" description="TIR" evidence="2">
    <location>
        <begin position="4"/>
        <end position="111"/>
    </location>
</feature>
<feature type="repeat" description="TPR" evidence="1">
    <location>
        <begin position="404"/>
        <end position="437"/>
    </location>
</feature>
<evidence type="ECO:0000313" key="3">
    <source>
        <dbReference type="EMBL" id="MCL6697485.1"/>
    </source>
</evidence>
<dbReference type="InterPro" id="IPR035897">
    <property type="entry name" value="Toll_tir_struct_dom_sf"/>
</dbReference>
<keyword evidence="1" id="KW-0802">TPR repeat</keyword>
<evidence type="ECO:0000259" key="2">
    <source>
        <dbReference type="Pfam" id="PF13676"/>
    </source>
</evidence>
<gene>
    <name evidence="3" type="ORF">LZ496_01615</name>
</gene>
<keyword evidence="4" id="KW-1185">Reference proteome</keyword>
<evidence type="ECO:0000313" key="4">
    <source>
        <dbReference type="Proteomes" id="UP001203410"/>
    </source>
</evidence>
<dbReference type="InterPro" id="IPR011990">
    <property type="entry name" value="TPR-like_helical_dom_sf"/>
</dbReference>
<accession>A0ABT0RS32</accession>
<dbReference type="Gene3D" id="3.40.50.10070">
    <property type="entry name" value="TolB, N-terminal domain"/>
    <property type="match status" value="1"/>
</dbReference>
<reference evidence="3 4" key="1">
    <citation type="submission" date="2022-05" db="EMBL/GenBank/DDBJ databases">
        <authorList>
            <person name="Jo J.-H."/>
            <person name="Im W.-T."/>
        </authorList>
    </citation>
    <scope>NUCLEOTIDE SEQUENCE [LARGE SCALE GENOMIC DNA]</scope>
    <source>
        <strain evidence="3 4">NSE70-1</strain>
    </source>
</reference>
<dbReference type="RefSeq" id="WP_249902852.1">
    <property type="nucleotide sequence ID" value="NZ_JAMGBA010000001.1"/>
</dbReference>
<protein>
    <submittedName>
        <fullName evidence="3">TIR domain-containing protein</fullName>
    </submittedName>
</protein>
<dbReference type="InterPro" id="IPR019734">
    <property type="entry name" value="TPR_rpt"/>
</dbReference>
<dbReference type="PROSITE" id="PS50005">
    <property type="entry name" value="TPR"/>
    <property type="match status" value="1"/>
</dbReference>
<dbReference type="Pfam" id="PF13676">
    <property type="entry name" value="TIR_2"/>
    <property type="match status" value="1"/>
</dbReference>
<evidence type="ECO:0000256" key="1">
    <source>
        <dbReference type="PROSITE-ProRule" id="PRU00339"/>
    </source>
</evidence>
<dbReference type="Proteomes" id="UP001203410">
    <property type="component" value="Unassembled WGS sequence"/>
</dbReference>
<dbReference type="EMBL" id="JAMGBA010000001">
    <property type="protein sequence ID" value="MCL6697485.1"/>
    <property type="molecule type" value="Genomic_DNA"/>
</dbReference>
<dbReference type="InterPro" id="IPR000157">
    <property type="entry name" value="TIR_dom"/>
</dbReference>
<comment type="caution">
    <text evidence="3">The sequence shown here is derived from an EMBL/GenBank/DDBJ whole genome shotgun (WGS) entry which is preliminary data.</text>
</comment>
<proteinExistence type="predicted"/>